<organism evidence="1 2">
    <name type="scientific">Methylocystis rosea</name>
    <dbReference type="NCBI Taxonomy" id="173366"/>
    <lineage>
        <taxon>Bacteria</taxon>
        <taxon>Pseudomonadati</taxon>
        <taxon>Pseudomonadota</taxon>
        <taxon>Alphaproteobacteria</taxon>
        <taxon>Hyphomicrobiales</taxon>
        <taxon>Methylocystaceae</taxon>
        <taxon>Methylocystis</taxon>
    </lineage>
</organism>
<dbReference type="Proteomes" id="UP000273982">
    <property type="component" value="Chromosome"/>
</dbReference>
<protein>
    <recommendedName>
        <fullName evidence="3">DUF2267 domain-containing protein</fullName>
    </recommendedName>
</protein>
<evidence type="ECO:0000313" key="2">
    <source>
        <dbReference type="Proteomes" id="UP000273982"/>
    </source>
</evidence>
<dbReference type="RefSeq" id="WP_124738163.1">
    <property type="nucleotide sequence ID" value="NZ_CP034086.1"/>
</dbReference>
<proteinExistence type="predicted"/>
<reference evidence="1 2" key="1">
    <citation type="submission" date="2018-11" db="EMBL/GenBank/DDBJ databases">
        <title>Genome squencing of methanotrophic bacteria isolated from alkaline groundwater in Korea.</title>
        <authorList>
            <person name="Nguyen L.N."/>
        </authorList>
    </citation>
    <scope>NUCLEOTIDE SEQUENCE [LARGE SCALE GENOMIC DNA]</scope>
    <source>
        <strain evidence="1 2">GW6</strain>
    </source>
</reference>
<dbReference type="AlphaFoldDB" id="A0A3G8M338"/>
<evidence type="ECO:0008006" key="3">
    <source>
        <dbReference type="Google" id="ProtNLM"/>
    </source>
</evidence>
<dbReference type="EMBL" id="CP034086">
    <property type="protein sequence ID" value="AZG76346.1"/>
    <property type="molecule type" value="Genomic_DNA"/>
</dbReference>
<sequence length="143" mass="15254">MEVLTKSVVAETKLDPTVAKAALGLVLGFLRDKDTTGNMQVMIAKMPRAQEAIDTAQYTGDGGVTQVIEGMTSFIGHGRADLNILAGQLEKLGISEAQTDALVRQVVNRAENILGAEGAEKIKSILPALRERSDLPTDLRHSA</sequence>
<name>A0A3G8M338_9HYPH</name>
<evidence type="ECO:0000313" key="1">
    <source>
        <dbReference type="EMBL" id="AZG76346.1"/>
    </source>
</evidence>
<dbReference type="KEGG" id="mros:EHO51_06175"/>
<accession>A0A3G8M338</accession>
<gene>
    <name evidence="1" type="ORF">EHO51_06175</name>
</gene>